<organism evidence="7 8">
    <name type="scientific">Chilo suppressalis</name>
    <name type="common">Asiatic rice borer moth</name>
    <dbReference type="NCBI Taxonomy" id="168631"/>
    <lineage>
        <taxon>Eukaryota</taxon>
        <taxon>Metazoa</taxon>
        <taxon>Ecdysozoa</taxon>
        <taxon>Arthropoda</taxon>
        <taxon>Hexapoda</taxon>
        <taxon>Insecta</taxon>
        <taxon>Pterygota</taxon>
        <taxon>Neoptera</taxon>
        <taxon>Endopterygota</taxon>
        <taxon>Lepidoptera</taxon>
        <taxon>Glossata</taxon>
        <taxon>Ditrysia</taxon>
        <taxon>Pyraloidea</taxon>
        <taxon>Crambidae</taxon>
        <taxon>Crambinae</taxon>
        <taxon>Chilo</taxon>
    </lineage>
</organism>
<dbReference type="PANTHER" id="PTHR46321">
    <property type="entry name" value="KIF1-BINDING PROTEIN"/>
    <property type="match status" value="1"/>
</dbReference>
<dbReference type="PANTHER" id="PTHR46321:SF1">
    <property type="entry name" value="KIF-BINDING PROTEIN"/>
    <property type="match status" value="1"/>
</dbReference>
<proteinExistence type="inferred from homology"/>
<dbReference type="InterPro" id="IPR022083">
    <property type="entry name" value="KBP"/>
</dbReference>
<evidence type="ECO:0000256" key="4">
    <source>
        <dbReference type="ARBA" id="ARBA00022490"/>
    </source>
</evidence>
<dbReference type="Pfam" id="PF12309">
    <property type="entry name" value="KBP_C"/>
    <property type="match status" value="1"/>
</dbReference>
<gene>
    <name evidence="7" type="ORF">CHILSU_LOCUS4998</name>
</gene>
<feature type="region of interest" description="Disordered" evidence="6">
    <location>
        <begin position="651"/>
        <end position="676"/>
    </location>
</feature>
<evidence type="ECO:0000256" key="6">
    <source>
        <dbReference type="SAM" id="MobiDB-lite"/>
    </source>
</evidence>
<evidence type="ECO:0000256" key="5">
    <source>
        <dbReference type="ARBA" id="ARBA00023212"/>
    </source>
</evidence>
<evidence type="ECO:0000256" key="1">
    <source>
        <dbReference type="ARBA" id="ARBA00004245"/>
    </source>
</evidence>
<reference evidence="7" key="1">
    <citation type="submission" date="2021-12" db="EMBL/GenBank/DDBJ databases">
        <authorList>
            <person name="King R."/>
        </authorList>
    </citation>
    <scope>NUCLEOTIDE SEQUENCE</scope>
</reference>
<evidence type="ECO:0000256" key="3">
    <source>
        <dbReference type="ARBA" id="ARBA00016840"/>
    </source>
</evidence>
<evidence type="ECO:0000313" key="8">
    <source>
        <dbReference type="Proteomes" id="UP001153292"/>
    </source>
</evidence>
<comment type="similarity">
    <text evidence="2">Belongs to the KIF-binding protein family.</text>
</comment>
<evidence type="ECO:0000313" key="7">
    <source>
        <dbReference type="EMBL" id="CAH0401763.1"/>
    </source>
</evidence>
<keyword evidence="5" id="KW-0206">Cytoskeleton</keyword>
<comment type="subcellular location">
    <subcellularLocation>
        <location evidence="1">Cytoplasm</location>
        <location evidence="1">Cytoskeleton</location>
    </subcellularLocation>
</comment>
<sequence length="676" mass="78126">MVAAVIKSIQQMPRAIKSSAVLQSLVMFPKPSKGSESENEKSIENGGYERAALLYDIKTSTAIKHWQPVNFNLQLMTNSPEFFQNVNNKNPLIQSSDFGNKILSVYYKMDTINRITETFENIITAIKNKNSSERLHSLKKDIQSLFTDLVVLGSENHEQYVRSIAMEGYLSLLSAKTMPISLVEKRNILQVAYDKLKPYALSDECLFVLLRIQNLLCYHLIQLNQVNLAREILENTEELYDKISTAEPNKFFDAEDLFTSEPLNKIKRINPEKIDKIITNNVQMQAFLYNKLDIPGKYTLYNHTALRRQLEMKEGTPQEWALRTARLGNYFTYLNEMGNARHHLCAAYHVLRTCHDNCKLIPGEFVLQKADFEMHFLELSHHWVKYGLTLFKLSKKMILSRYFSQPTSRSDLWKTVYLLGENNLDNAEKFEEDNLKDMVDEKEDGNAKREKLFSFPSLNLTETENRVPLKVVSNTEEARKLFAFTHKWLMRAKHYYAFEQHSAQYITCSLQLAELYEHLAFFERDIDCQYSIQKRRADVLEVLNTLLKTCDNVMSVQIDVIRELSQVQLELMALNLQKLWREESQTNILNLDTDADTIINSLGSDSNKTLTEKTLNASCKNAFLRKMEAATAINGKLFRLSDDGAFKRHTAERTTPQWLSTEDPATPTGALRHNIR</sequence>
<dbReference type="EMBL" id="OU963895">
    <property type="protein sequence ID" value="CAH0401763.1"/>
    <property type="molecule type" value="Genomic_DNA"/>
</dbReference>
<dbReference type="Proteomes" id="UP001153292">
    <property type="component" value="Chromosome 2"/>
</dbReference>
<evidence type="ECO:0000256" key="2">
    <source>
        <dbReference type="ARBA" id="ARBA00010305"/>
    </source>
</evidence>
<keyword evidence="4" id="KW-0963">Cytoplasm</keyword>
<accession>A0ABN8AZ73</accession>
<keyword evidence="8" id="KW-1185">Reference proteome</keyword>
<protein>
    <recommendedName>
        <fullName evidence="3">KIF-binding protein</fullName>
    </recommendedName>
</protein>
<name>A0ABN8AZ73_CHISP</name>